<feature type="signal peptide" evidence="1">
    <location>
        <begin position="1"/>
        <end position="26"/>
    </location>
</feature>
<dbReference type="InterPro" id="IPR009560">
    <property type="entry name" value="DUF1176"/>
</dbReference>
<dbReference type="Proteomes" id="UP000533306">
    <property type="component" value="Unassembled WGS sequence"/>
</dbReference>
<dbReference type="Pfam" id="PF06674">
    <property type="entry name" value="DUF1176"/>
    <property type="match status" value="1"/>
</dbReference>
<organism evidence="2 3">
    <name type="scientific">Aquamicrobium lusatiense</name>
    <dbReference type="NCBI Taxonomy" id="89772"/>
    <lineage>
        <taxon>Bacteria</taxon>
        <taxon>Pseudomonadati</taxon>
        <taxon>Pseudomonadota</taxon>
        <taxon>Alphaproteobacteria</taxon>
        <taxon>Hyphomicrobiales</taxon>
        <taxon>Phyllobacteriaceae</taxon>
        <taxon>Aquamicrobium</taxon>
    </lineage>
</organism>
<evidence type="ECO:0000313" key="2">
    <source>
        <dbReference type="EMBL" id="MBB6012581.1"/>
    </source>
</evidence>
<sequence>MKEMLARTFVALLGGCVMIPAVSSQAAAQTDAPYIDDRSDPAALIRSLYSAINRHEYARAWDYFGETKPAADFESFAGGYEGTVSVDVETGGVLEEGAAGSIYYTLPVAIRAEQEDGSHKVFAGCYTLRQLSAQTQEPPFRPLHIEKGALEPSTSDFDKALPSSCEDGQMVPERDTLLEKARIVFAANYGDRCDAALTSGDEAQEPSAYTIRYSTKTDDAERQARLFRFLCMRGAYNETFAFLISDEDGGVRQLQFSEPDLDIHYANNDPEGELEAVNVIGYNVTDELVNADYDEAGHTIISHAKWRGVGDASSSGTWLFRNGKFVLVQYDVDASYDGEINPQSVLDYNSAP</sequence>
<dbReference type="RefSeq" id="WP_343060766.1">
    <property type="nucleotide sequence ID" value="NZ_JACHEU010000001.1"/>
</dbReference>
<protein>
    <recommendedName>
        <fullName evidence="4">DUF1176 domain-containing protein</fullName>
    </recommendedName>
</protein>
<evidence type="ECO:0000313" key="3">
    <source>
        <dbReference type="Proteomes" id="UP000533306"/>
    </source>
</evidence>
<feature type="chain" id="PRO_5031491351" description="DUF1176 domain-containing protein" evidence="1">
    <location>
        <begin position="27"/>
        <end position="352"/>
    </location>
</feature>
<evidence type="ECO:0008006" key="4">
    <source>
        <dbReference type="Google" id="ProtNLM"/>
    </source>
</evidence>
<name>A0A7W9S1W8_9HYPH</name>
<keyword evidence="3" id="KW-1185">Reference proteome</keyword>
<evidence type="ECO:0000256" key="1">
    <source>
        <dbReference type="SAM" id="SignalP"/>
    </source>
</evidence>
<proteinExistence type="predicted"/>
<dbReference type="EMBL" id="JACHEU010000001">
    <property type="protein sequence ID" value="MBB6012581.1"/>
    <property type="molecule type" value="Genomic_DNA"/>
</dbReference>
<keyword evidence="1" id="KW-0732">Signal</keyword>
<accession>A0A7W9S1W8</accession>
<comment type="caution">
    <text evidence="2">The sequence shown here is derived from an EMBL/GenBank/DDBJ whole genome shotgun (WGS) entry which is preliminary data.</text>
</comment>
<dbReference type="AlphaFoldDB" id="A0A7W9S1W8"/>
<reference evidence="2 3" key="1">
    <citation type="submission" date="2020-08" db="EMBL/GenBank/DDBJ databases">
        <title>Genomic Encyclopedia of Type Strains, Phase IV (KMG-IV): sequencing the most valuable type-strain genomes for metagenomic binning, comparative biology and taxonomic classification.</title>
        <authorList>
            <person name="Goeker M."/>
        </authorList>
    </citation>
    <scope>NUCLEOTIDE SEQUENCE [LARGE SCALE GENOMIC DNA]</scope>
    <source>
        <strain evidence="2 3">DSM 11099</strain>
    </source>
</reference>
<gene>
    <name evidence="2" type="ORF">HNR59_001926</name>
</gene>